<feature type="domain" description="DUF4266" evidence="1">
    <location>
        <begin position="47"/>
        <end position="96"/>
    </location>
</feature>
<protein>
    <submittedName>
        <fullName evidence="2">Lipoprotein, putative</fullName>
    </submittedName>
</protein>
<accession>D4ZJW2</accession>
<dbReference type="STRING" id="637905.SVI_1990"/>
<dbReference type="InterPro" id="IPR025362">
    <property type="entry name" value="DUF4266"/>
</dbReference>
<keyword evidence="2" id="KW-0449">Lipoprotein</keyword>
<dbReference type="Pfam" id="PF14086">
    <property type="entry name" value="DUF4266"/>
    <property type="match status" value="1"/>
</dbReference>
<dbReference type="Proteomes" id="UP000002350">
    <property type="component" value="Chromosome"/>
</dbReference>
<dbReference type="EMBL" id="AP011177">
    <property type="protein sequence ID" value="BAJ01961.1"/>
    <property type="molecule type" value="Genomic_DNA"/>
</dbReference>
<dbReference type="AlphaFoldDB" id="D4ZJW2"/>
<proteinExistence type="predicted"/>
<reference evidence="3" key="1">
    <citation type="journal article" date="2010" name="Mol. Biosyst.">
        <title>Complete genome sequence and comparative analysis of Shewanella violacea, a psychrophilic and piezophilic bacterium from deep sea floor sediments.</title>
        <authorList>
            <person name="Aono E."/>
            <person name="Baba T."/>
            <person name="Ara T."/>
            <person name="Nishi T."/>
            <person name="Nakamichi T."/>
            <person name="Inamoto E."/>
            <person name="Toyonaga H."/>
            <person name="Hasegawa M."/>
            <person name="Takai Y."/>
            <person name="Okumura Y."/>
            <person name="Baba M."/>
            <person name="Tomita M."/>
            <person name="Kato C."/>
            <person name="Oshima T."/>
            <person name="Nakasone K."/>
            <person name="Mori H."/>
        </authorList>
    </citation>
    <scope>NUCLEOTIDE SEQUENCE [LARGE SCALE GENOMIC DNA]</scope>
    <source>
        <strain evidence="3">JCM 10179 / CIP 106290 / LMG 19151 / DSS12</strain>
    </source>
</reference>
<evidence type="ECO:0000313" key="2">
    <source>
        <dbReference type="EMBL" id="BAJ01961.1"/>
    </source>
</evidence>
<gene>
    <name evidence="2" type="ordered locus">SVI_1990</name>
</gene>
<dbReference type="HOGENOM" id="CLU_177704_0_1_6"/>
<evidence type="ECO:0000313" key="3">
    <source>
        <dbReference type="Proteomes" id="UP000002350"/>
    </source>
</evidence>
<evidence type="ECO:0000259" key="1">
    <source>
        <dbReference type="Pfam" id="PF14086"/>
    </source>
</evidence>
<dbReference type="eggNOG" id="ENOG5031EFC">
    <property type="taxonomic scope" value="Bacteria"/>
</dbReference>
<organism evidence="2 3">
    <name type="scientific">Shewanella violacea (strain JCM 10179 / CIP 106290 / LMG 19151 / DSS12)</name>
    <dbReference type="NCBI Taxonomy" id="637905"/>
    <lineage>
        <taxon>Bacteria</taxon>
        <taxon>Pseudomonadati</taxon>
        <taxon>Pseudomonadota</taxon>
        <taxon>Gammaproteobacteria</taxon>
        <taxon>Alteromonadales</taxon>
        <taxon>Shewanellaceae</taxon>
        <taxon>Shewanella</taxon>
    </lineage>
</organism>
<name>D4ZJW2_SHEVD</name>
<dbReference type="KEGG" id="svo:SVI_1990"/>
<sequence length="96" mass="10469">MSRMSTCEAAHKLEVEMMTFETELIKSARSLSLLVCLSLTACSSLGVEPWQRDQFAREDMALDSEKLDLTLDDHIYFSKEGTSGGRSLAGGGCGCN</sequence>
<keyword evidence="3" id="KW-1185">Reference proteome</keyword>